<name>A0A448XPS6_9PLAT</name>
<proteinExistence type="predicted"/>
<dbReference type="Proteomes" id="UP000784294">
    <property type="component" value="Unassembled WGS sequence"/>
</dbReference>
<reference evidence="2" key="1">
    <citation type="submission" date="2018-11" db="EMBL/GenBank/DDBJ databases">
        <authorList>
            <consortium name="Pathogen Informatics"/>
        </authorList>
    </citation>
    <scope>NUCLEOTIDE SEQUENCE</scope>
</reference>
<feature type="coiled-coil region" evidence="1">
    <location>
        <begin position="5"/>
        <end position="32"/>
    </location>
</feature>
<keyword evidence="3" id="KW-1185">Reference proteome</keyword>
<dbReference type="EMBL" id="CAAALY010271140">
    <property type="protein sequence ID" value="VEL41801.1"/>
    <property type="molecule type" value="Genomic_DNA"/>
</dbReference>
<protein>
    <submittedName>
        <fullName evidence="2">Uncharacterized protein</fullName>
    </submittedName>
</protein>
<comment type="caution">
    <text evidence="2">The sequence shown here is derived from an EMBL/GenBank/DDBJ whole genome shotgun (WGS) entry which is preliminary data.</text>
</comment>
<organism evidence="2 3">
    <name type="scientific">Protopolystoma xenopodis</name>
    <dbReference type="NCBI Taxonomy" id="117903"/>
    <lineage>
        <taxon>Eukaryota</taxon>
        <taxon>Metazoa</taxon>
        <taxon>Spiralia</taxon>
        <taxon>Lophotrochozoa</taxon>
        <taxon>Platyhelminthes</taxon>
        <taxon>Monogenea</taxon>
        <taxon>Polyopisthocotylea</taxon>
        <taxon>Polystomatidea</taxon>
        <taxon>Polystomatidae</taxon>
        <taxon>Protopolystoma</taxon>
    </lineage>
</organism>
<keyword evidence="1" id="KW-0175">Coiled coil</keyword>
<evidence type="ECO:0000313" key="3">
    <source>
        <dbReference type="Proteomes" id="UP000784294"/>
    </source>
</evidence>
<accession>A0A448XPS6</accession>
<dbReference type="AlphaFoldDB" id="A0A448XPS6"/>
<sequence length="129" mass="14187">MSPLLQATQTHLTQTESQLMEYRNRLEANISQDMYAHTPYSQLVSTLLTASLHELSTQLAGNSLSVSLNDLLMEKMSCMAEVTQTVAKHNQTGNQPKSIVMQAIAAAGQSAKFCEEIDSLSFFCEISTI</sequence>
<evidence type="ECO:0000313" key="2">
    <source>
        <dbReference type="EMBL" id="VEL41801.1"/>
    </source>
</evidence>
<evidence type="ECO:0000256" key="1">
    <source>
        <dbReference type="SAM" id="Coils"/>
    </source>
</evidence>
<gene>
    <name evidence="2" type="ORF">PXEA_LOCUS35241</name>
</gene>